<proteinExistence type="predicted"/>
<protein>
    <submittedName>
        <fullName evidence="1">Uncharacterized protein</fullName>
    </submittedName>
</protein>
<dbReference type="AlphaFoldDB" id="A0A0J6CK94"/>
<organism evidence="1 2">
    <name type="scientific">Parabacteroides goldsteinii</name>
    <dbReference type="NCBI Taxonomy" id="328812"/>
    <lineage>
        <taxon>Bacteria</taxon>
        <taxon>Pseudomonadati</taxon>
        <taxon>Bacteroidota</taxon>
        <taxon>Bacteroidia</taxon>
        <taxon>Bacteroidales</taxon>
        <taxon>Tannerellaceae</taxon>
        <taxon>Parabacteroides</taxon>
    </lineage>
</organism>
<dbReference type="PATRIC" id="fig|328812.4.peg.2937"/>
<evidence type="ECO:0000313" key="1">
    <source>
        <dbReference type="EMBL" id="KMM33573.1"/>
    </source>
</evidence>
<gene>
    <name evidence="1" type="ORF">ACM15_11155</name>
</gene>
<name>A0A0J6CK94_9BACT</name>
<sequence>MQTDASDKSNIDYQLTVARQFPRDIQRSIDNSIKIATMSMDTAQSCGYALIKDGKPIVGPSVHLARIVASCWGNVRTDAKVVQITDKQIVSRGTCWDLETNVSSSFDISRSIIGKTGKRFTNDIITATGNATNSIAYRNAVFAVVPKAVVDVVYQAALNMITGDLSDEGKLQKKRCEVVSSFKKNYKITEQEVITLCGRQTIDQINLGELALLLGVLQSLKDGDTTINDLIPSKEVKEDISAKKRKMKTKKADKLL</sequence>
<evidence type="ECO:0000313" key="2">
    <source>
        <dbReference type="Proteomes" id="UP000036166"/>
    </source>
</evidence>
<dbReference type="Proteomes" id="UP000036166">
    <property type="component" value="Unassembled WGS sequence"/>
</dbReference>
<comment type="caution">
    <text evidence="1">The sequence shown here is derived from an EMBL/GenBank/DDBJ whole genome shotgun (WGS) entry which is preliminary data.</text>
</comment>
<reference evidence="1 2" key="1">
    <citation type="submission" date="2015-06" db="EMBL/GenBank/DDBJ databases">
        <title>Draft Genome Sequence of Parabacteroides goldsteinii with Putative Novel Metallo-Beta-Lactamases Isolated from a Blood Culture from a Human Patient.</title>
        <authorList>
            <person name="Krogh T.J."/>
            <person name="Agergaard C.N."/>
            <person name="Moller-Jensen J."/>
            <person name="Justesen U.S."/>
        </authorList>
    </citation>
    <scope>NUCLEOTIDE SEQUENCE [LARGE SCALE GENOMIC DNA]</scope>
    <source>
        <strain evidence="1 2">910340</strain>
    </source>
</reference>
<accession>A0A0J6CK94</accession>
<dbReference type="EMBL" id="LFJV01000033">
    <property type="protein sequence ID" value="KMM33573.1"/>
    <property type="molecule type" value="Genomic_DNA"/>
</dbReference>